<dbReference type="RefSeq" id="WP_079722757.1">
    <property type="nucleotide sequence ID" value="NZ_BMCL01000003.1"/>
</dbReference>
<evidence type="ECO:0000313" key="2">
    <source>
        <dbReference type="EMBL" id="SKC44225.1"/>
    </source>
</evidence>
<dbReference type="AlphaFoldDB" id="A0A1T5IYF6"/>
<name>A0A1T5IYF6_9GAMM</name>
<keyword evidence="3" id="KW-1185">Reference proteome</keyword>
<dbReference type="EMBL" id="FUZV01000001">
    <property type="protein sequence ID" value="SKC44225.1"/>
    <property type="molecule type" value="Genomic_DNA"/>
</dbReference>
<protein>
    <recommendedName>
        <fullName evidence="1">XAC0095-like domain-containing protein</fullName>
    </recommendedName>
</protein>
<proteinExistence type="predicted"/>
<organism evidence="2 3">
    <name type="scientific">Pseudoxanthomonas indica</name>
    <dbReference type="NCBI Taxonomy" id="428993"/>
    <lineage>
        <taxon>Bacteria</taxon>
        <taxon>Pseudomonadati</taxon>
        <taxon>Pseudomonadota</taxon>
        <taxon>Gammaproteobacteria</taxon>
        <taxon>Lysobacterales</taxon>
        <taxon>Lysobacteraceae</taxon>
        <taxon>Pseudoxanthomonas</taxon>
    </lineage>
</organism>
<dbReference type="Proteomes" id="UP000190341">
    <property type="component" value="Unassembled WGS sequence"/>
</dbReference>
<dbReference type="Pfam" id="PF26642">
    <property type="entry name" value="XAC0095_dom"/>
    <property type="match status" value="1"/>
</dbReference>
<dbReference type="NCBIfam" id="NF047335">
    <property type="entry name" value="T3SS_XAC0095"/>
    <property type="match status" value="1"/>
</dbReference>
<evidence type="ECO:0000313" key="3">
    <source>
        <dbReference type="Proteomes" id="UP000190341"/>
    </source>
</evidence>
<reference evidence="2 3" key="1">
    <citation type="submission" date="2017-02" db="EMBL/GenBank/DDBJ databases">
        <authorList>
            <person name="Peterson S.W."/>
        </authorList>
    </citation>
    <scope>NUCLEOTIDE SEQUENCE [LARGE SCALE GENOMIC DNA]</scope>
    <source>
        <strain evidence="2 3">P15</strain>
    </source>
</reference>
<gene>
    <name evidence="2" type="ORF">SAMN06296058_0343</name>
</gene>
<evidence type="ECO:0000259" key="1">
    <source>
        <dbReference type="Pfam" id="PF26642"/>
    </source>
</evidence>
<dbReference type="STRING" id="428993.SAMN06296058_0343"/>
<dbReference type="InterPro" id="IPR058099">
    <property type="entry name" value="T3SS_XAC0095_dom"/>
</dbReference>
<accession>A0A1T5IYF6</accession>
<sequence length="76" mass="8250">MSSQSRNSTAAYALSPAGYQALVRLIAQLNFYAALAQVEFSDARDIEISRATISACFAELADQAGRVLAEMRLVEH</sequence>
<feature type="domain" description="XAC0095-like" evidence="1">
    <location>
        <begin position="10"/>
        <end position="72"/>
    </location>
</feature>